<dbReference type="EMBL" id="CP182909">
    <property type="protein sequence ID" value="XPM65470.1"/>
    <property type="molecule type" value="Genomic_DNA"/>
</dbReference>
<evidence type="ECO:0000313" key="1">
    <source>
        <dbReference type="EMBL" id="XPM65470.1"/>
    </source>
</evidence>
<evidence type="ECO:0000313" key="2">
    <source>
        <dbReference type="Proteomes" id="UP000095472"/>
    </source>
</evidence>
<accession>A0ACD5GX03</accession>
<organism evidence="1 2">
    <name type="scientific">Desertifilum tharense IPPAS B-1220</name>
    <dbReference type="NCBI Taxonomy" id="1781255"/>
    <lineage>
        <taxon>Bacteria</taxon>
        <taxon>Bacillati</taxon>
        <taxon>Cyanobacteriota</taxon>
        <taxon>Cyanophyceae</taxon>
        <taxon>Desertifilales</taxon>
        <taxon>Desertifilaceae</taxon>
        <taxon>Desertifilum</taxon>
    </lineage>
</organism>
<proteinExistence type="predicted"/>
<dbReference type="Proteomes" id="UP000095472">
    <property type="component" value="Chromosome"/>
</dbReference>
<reference evidence="1 2" key="1">
    <citation type="journal article" date="2016" name="Genome Announc.">
        <title>Draft Genome Sequence of the Thermotolerant Cyanobacterium Desertifilum sp. IPPAS B-1220.</title>
        <authorList>
            <person name="Mironov K.S."/>
            <person name="Sinetova M.A."/>
            <person name="Bolatkhan K."/>
            <person name="Zayadan B.K."/>
            <person name="Ustinova V.V."/>
            <person name="Kupriyanova E.V."/>
            <person name="Skrypnik A.N."/>
            <person name="Gogoleva N.E."/>
            <person name="Gogolev Y.V."/>
            <person name="Los D.A."/>
        </authorList>
    </citation>
    <scope>NUCLEOTIDE SEQUENCE [LARGE SCALE GENOMIC DNA]</scope>
    <source>
        <strain evidence="1 2">IPPAS B-1220</strain>
    </source>
</reference>
<keyword evidence="2" id="KW-1185">Reference proteome</keyword>
<sequence length="43" mass="5198">MTRFRRWAEMARDSSDRQKQSLIFRTETGNCAYLERICDRDIA</sequence>
<name>A0ACD5GX03_9CYAN</name>
<protein>
    <submittedName>
        <fullName evidence="1">Uncharacterized protein</fullName>
    </submittedName>
</protein>
<gene>
    <name evidence="1" type="ORF">BH720_007145</name>
</gene>